<evidence type="ECO:0000256" key="6">
    <source>
        <dbReference type="ARBA" id="ARBA00022763"/>
    </source>
</evidence>
<comment type="cofactor">
    <cofactor evidence="2">
        <name>Mg(2+)</name>
        <dbReference type="ChEBI" id="CHEBI:18420"/>
    </cofactor>
</comment>
<dbReference type="InterPro" id="IPR051547">
    <property type="entry name" value="TDP2-like"/>
</dbReference>
<gene>
    <name evidence="12" type="ORF">C5167_006754</name>
</gene>
<dbReference type="STRING" id="3469.A0A4Y7JI70"/>
<dbReference type="InterPro" id="IPR005135">
    <property type="entry name" value="Endo/exonuclease/phosphatase"/>
</dbReference>
<keyword evidence="13" id="KW-1185">Reference proteome</keyword>
<dbReference type="GO" id="GO:0005737">
    <property type="term" value="C:cytoplasm"/>
    <property type="evidence" value="ECO:0007669"/>
    <property type="project" value="TreeGrafter"/>
</dbReference>
<protein>
    <recommendedName>
        <fullName evidence="11">Endonuclease/exonuclease/phosphatase domain-containing protein</fullName>
    </recommendedName>
</protein>
<evidence type="ECO:0000256" key="7">
    <source>
        <dbReference type="ARBA" id="ARBA00022801"/>
    </source>
</evidence>
<keyword evidence="4" id="KW-0540">Nuclease</keyword>
<evidence type="ECO:0000256" key="4">
    <source>
        <dbReference type="ARBA" id="ARBA00022722"/>
    </source>
</evidence>
<dbReference type="GO" id="GO:0006302">
    <property type="term" value="P:double-strand break repair"/>
    <property type="evidence" value="ECO:0007669"/>
    <property type="project" value="TreeGrafter"/>
</dbReference>
<evidence type="ECO:0000313" key="13">
    <source>
        <dbReference type="Proteomes" id="UP000316621"/>
    </source>
</evidence>
<dbReference type="GO" id="GO:0004518">
    <property type="term" value="F:nuclease activity"/>
    <property type="evidence" value="ECO:0007669"/>
    <property type="project" value="UniProtKB-KW"/>
</dbReference>
<accession>A0A4Y7JI70</accession>
<dbReference type="PANTHER" id="PTHR15822:SF4">
    <property type="entry name" value="TYROSYL-DNA PHOSPHODIESTERASE 2"/>
    <property type="match status" value="1"/>
</dbReference>
<dbReference type="PANTHER" id="PTHR15822">
    <property type="entry name" value="TRAF AND TNF RECEPTOR-ASSOCIATED PROTEIN"/>
    <property type="match status" value="1"/>
</dbReference>
<keyword evidence="10" id="KW-0539">Nucleus</keyword>
<dbReference type="Proteomes" id="UP000316621">
    <property type="component" value="Chromosome 4"/>
</dbReference>
<keyword evidence="8" id="KW-0460">Magnesium</keyword>
<comment type="cofactor">
    <cofactor evidence="1">
        <name>Mn(2+)</name>
        <dbReference type="ChEBI" id="CHEBI:29035"/>
    </cofactor>
</comment>
<keyword evidence="5" id="KW-0479">Metal-binding</keyword>
<evidence type="ECO:0000256" key="10">
    <source>
        <dbReference type="ARBA" id="ARBA00023242"/>
    </source>
</evidence>
<dbReference type="Gramene" id="RZC59449">
    <property type="protein sequence ID" value="RZC59449"/>
    <property type="gene ID" value="C5167_006754"/>
</dbReference>
<evidence type="ECO:0000256" key="5">
    <source>
        <dbReference type="ARBA" id="ARBA00022723"/>
    </source>
</evidence>
<dbReference type="InterPro" id="IPR036691">
    <property type="entry name" value="Endo/exonu/phosph_ase_sf"/>
</dbReference>
<keyword evidence="7" id="KW-0378">Hydrolase</keyword>
<dbReference type="FunFam" id="3.60.10.10:FF:000058">
    <property type="entry name" value="Tyrosyl-DNA phosphodiesterase 2"/>
    <property type="match status" value="1"/>
</dbReference>
<feature type="domain" description="Endonuclease/exonuclease/phosphatase" evidence="11">
    <location>
        <begin position="76"/>
        <end position="284"/>
    </location>
</feature>
<dbReference type="Gene3D" id="3.60.10.10">
    <property type="entry name" value="Endonuclease/exonuclease/phosphatase"/>
    <property type="match status" value="1"/>
</dbReference>
<evidence type="ECO:0000256" key="9">
    <source>
        <dbReference type="ARBA" id="ARBA00023204"/>
    </source>
</evidence>
<name>A0A4Y7JI70_PAPSO</name>
<comment type="subcellular location">
    <subcellularLocation>
        <location evidence="3">Nucleus</location>
        <location evidence="3">PML body</location>
    </subcellularLocation>
</comment>
<evidence type="ECO:0000256" key="3">
    <source>
        <dbReference type="ARBA" id="ARBA00004322"/>
    </source>
</evidence>
<dbReference type="AlphaFoldDB" id="A0A4Y7JI70"/>
<evidence type="ECO:0000256" key="8">
    <source>
        <dbReference type="ARBA" id="ARBA00022842"/>
    </source>
</evidence>
<dbReference type="GO" id="GO:0070260">
    <property type="term" value="F:5'-tyrosyl-DNA phosphodiesterase activity"/>
    <property type="evidence" value="ECO:0007669"/>
    <property type="project" value="TreeGrafter"/>
</dbReference>
<reference evidence="12 13" key="1">
    <citation type="journal article" date="2018" name="Science">
        <title>The opium poppy genome and morphinan production.</title>
        <authorList>
            <person name="Guo L."/>
            <person name="Winzer T."/>
            <person name="Yang X."/>
            <person name="Li Y."/>
            <person name="Ning Z."/>
            <person name="He Z."/>
            <person name="Teodor R."/>
            <person name="Lu Y."/>
            <person name="Bowser T.A."/>
            <person name="Graham I.A."/>
            <person name="Ye K."/>
        </authorList>
    </citation>
    <scope>NUCLEOTIDE SEQUENCE [LARGE SCALE GENOMIC DNA]</scope>
    <source>
        <strain evidence="13">cv. HN1</strain>
        <tissue evidence="12">Leaves</tissue>
    </source>
</reference>
<keyword evidence="6" id="KW-0227">DNA damage</keyword>
<dbReference type="GO" id="GO:0046872">
    <property type="term" value="F:metal ion binding"/>
    <property type="evidence" value="ECO:0007669"/>
    <property type="project" value="UniProtKB-KW"/>
</dbReference>
<evidence type="ECO:0000313" key="12">
    <source>
        <dbReference type="EMBL" id="RZC59449.1"/>
    </source>
</evidence>
<evidence type="ECO:0000259" key="11">
    <source>
        <dbReference type="Pfam" id="PF03372"/>
    </source>
</evidence>
<evidence type="ECO:0000256" key="1">
    <source>
        <dbReference type="ARBA" id="ARBA00001936"/>
    </source>
</evidence>
<dbReference type="OMA" id="MAMERAY"/>
<dbReference type="Pfam" id="PF03372">
    <property type="entry name" value="Exo_endo_phos"/>
    <property type="match status" value="1"/>
</dbReference>
<evidence type="ECO:0000256" key="2">
    <source>
        <dbReference type="ARBA" id="ARBA00001946"/>
    </source>
</evidence>
<keyword evidence="9" id="KW-0234">DNA repair</keyword>
<dbReference type="EMBL" id="CM010718">
    <property type="protein sequence ID" value="RZC59449.1"/>
    <property type="molecule type" value="Genomic_DNA"/>
</dbReference>
<sequence length="376" mass="43104">MLMARASSKFAVINQKPTRQTCLPLMEMKRSRKFCTSLKAIRLKSSETRGTRSLEKEEALLGKKTKQTPLGTFKVLSYNVCFWDLELRERMEAIGDLIQLHSPDVVCLQEVTQEMYHIFKQSTWWWKAYRCSASYDFENVKPYFCMQLSKLTVKSYSCTPFSNSKMGRELCLTEIQVGGGRSKQLVIATSHLESPCPAPPTWTQMYSKERVAQAKEAMSILKGWPNVIFCGDINWDEKKDGPFPLPEGWVDAWTELKPGDSGYTYDTKSNQMISANWPLRMRLDPFVCNFQDFKICEIEMIGMEAIPGLSYRKEKKLRGQLQELMLPVLPSDHYGLLLTIMKLWSRLYNLSLDSLEGKNTSAPIFSMAVSSTFCKA</sequence>
<proteinExistence type="predicted"/>
<dbReference type="CDD" id="cd09080">
    <property type="entry name" value="TDP2"/>
    <property type="match status" value="1"/>
</dbReference>
<dbReference type="SUPFAM" id="SSF56219">
    <property type="entry name" value="DNase I-like"/>
    <property type="match status" value="1"/>
</dbReference>
<dbReference type="GO" id="GO:0003697">
    <property type="term" value="F:single-stranded DNA binding"/>
    <property type="evidence" value="ECO:0007669"/>
    <property type="project" value="TreeGrafter"/>
</dbReference>
<organism evidence="12 13">
    <name type="scientific">Papaver somniferum</name>
    <name type="common">Opium poppy</name>
    <dbReference type="NCBI Taxonomy" id="3469"/>
    <lineage>
        <taxon>Eukaryota</taxon>
        <taxon>Viridiplantae</taxon>
        <taxon>Streptophyta</taxon>
        <taxon>Embryophyta</taxon>
        <taxon>Tracheophyta</taxon>
        <taxon>Spermatophyta</taxon>
        <taxon>Magnoliopsida</taxon>
        <taxon>Ranunculales</taxon>
        <taxon>Papaveraceae</taxon>
        <taxon>Papaveroideae</taxon>
        <taxon>Papaver</taxon>
    </lineage>
</organism>